<proteinExistence type="predicted"/>
<evidence type="ECO:0000313" key="5">
    <source>
        <dbReference type="Proteomes" id="UP000052943"/>
    </source>
</evidence>
<keyword evidence="2" id="KW-0472">Membrane</keyword>
<feature type="compositionally biased region" description="Low complexity" evidence="1">
    <location>
        <begin position="160"/>
        <end position="178"/>
    </location>
</feature>
<comment type="caution">
    <text evidence="3">The sequence shown here is derived from an EMBL/GenBank/DDBJ whole genome shotgun (WGS) entry which is preliminary data.</text>
</comment>
<feature type="compositionally biased region" description="Low complexity" evidence="1">
    <location>
        <begin position="186"/>
        <end position="195"/>
    </location>
</feature>
<name>A0A0W8CPJ3_PHYNI</name>
<feature type="region of interest" description="Disordered" evidence="1">
    <location>
        <begin position="159"/>
        <end position="195"/>
    </location>
</feature>
<feature type="compositionally biased region" description="Polar residues" evidence="1">
    <location>
        <begin position="57"/>
        <end position="69"/>
    </location>
</feature>
<feature type="compositionally biased region" description="Basic and acidic residues" evidence="1">
    <location>
        <begin position="70"/>
        <end position="80"/>
    </location>
</feature>
<keyword evidence="2" id="KW-1133">Transmembrane helix</keyword>
<keyword evidence="2" id="KW-0812">Transmembrane</keyword>
<feature type="region of interest" description="Disordered" evidence="1">
    <location>
        <begin position="57"/>
        <end position="80"/>
    </location>
</feature>
<dbReference type="Proteomes" id="UP000052943">
    <property type="component" value="Unassembled WGS sequence"/>
</dbReference>
<evidence type="ECO:0000313" key="4">
    <source>
        <dbReference type="EMBL" id="KUG01251.1"/>
    </source>
</evidence>
<accession>A0A0W8CPJ3</accession>
<sequence>MMTFSDSQVKLSSEVQHLQSTTMTIATVLIFGVGVLASVAMGQVGVKADDLTSSLVSAKSTTGENSSRSTDPHEDYDSKKEKDCGDLIKKHDDCDYDYGKRHDGYGYAMTEVAVSTENYYNKHEGYDHDDYDCKGYGSGYSYGYKSYGDDCIVLRKDSATENTDAATTENGSKTMSKTKSSKEAKSSATNKPKHK</sequence>
<dbReference type="EMBL" id="LNFO01000379">
    <property type="protein sequence ID" value="KUG01251.1"/>
    <property type="molecule type" value="Genomic_DNA"/>
</dbReference>
<protein>
    <submittedName>
        <fullName evidence="3">Uncharacterized protein</fullName>
    </submittedName>
</protein>
<dbReference type="AlphaFoldDB" id="A0A0W8CPJ3"/>
<dbReference type="EMBL" id="LNFO01002385">
    <property type="protein sequence ID" value="KUF85941.1"/>
    <property type="molecule type" value="Genomic_DNA"/>
</dbReference>
<feature type="transmembrane region" description="Helical" evidence="2">
    <location>
        <begin position="20"/>
        <end position="41"/>
    </location>
</feature>
<organism evidence="3 5">
    <name type="scientific">Phytophthora nicotianae</name>
    <name type="common">Potato buckeye rot agent</name>
    <name type="synonym">Phytophthora parasitica</name>
    <dbReference type="NCBI Taxonomy" id="4792"/>
    <lineage>
        <taxon>Eukaryota</taxon>
        <taxon>Sar</taxon>
        <taxon>Stramenopiles</taxon>
        <taxon>Oomycota</taxon>
        <taxon>Peronosporomycetes</taxon>
        <taxon>Peronosporales</taxon>
        <taxon>Peronosporaceae</taxon>
        <taxon>Phytophthora</taxon>
    </lineage>
</organism>
<reference evidence="3 5" key="1">
    <citation type="submission" date="2015-11" db="EMBL/GenBank/DDBJ databases">
        <title>Genomes and virulence difference between two physiological races of Phytophthora nicotianae.</title>
        <authorList>
            <person name="Liu H."/>
            <person name="Ma X."/>
            <person name="Yu H."/>
            <person name="Fang D."/>
            <person name="Li Y."/>
            <person name="Wang X."/>
            <person name="Wang W."/>
            <person name="Dong Y."/>
            <person name="Xiao B."/>
        </authorList>
    </citation>
    <scope>NUCLEOTIDE SEQUENCE [LARGE SCALE GENOMIC DNA]</scope>
    <source>
        <strain evidence="5">race 0</strain>
        <strain evidence="3">Race 0</strain>
    </source>
</reference>
<evidence type="ECO:0000313" key="3">
    <source>
        <dbReference type="EMBL" id="KUF85941.1"/>
    </source>
</evidence>
<evidence type="ECO:0000256" key="2">
    <source>
        <dbReference type="SAM" id="Phobius"/>
    </source>
</evidence>
<evidence type="ECO:0000256" key="1">
    <source>
        <dbReference type="SAM" id="MobiDB-lite"/>
    </source>
</evidence>
<gene>
    <name evidence="3" type="ORF">AM587_10001103</name>
    <name evidence="4" type="ORF">AM587_10003860</name>
</gene>